<dbReference type="Gene3D" id="3.90.1530.10">
    <property type="entry name" value="Conserved hypothetical protein from pyrococcus furiosus pfu- 392566-001, ParB domain"/>
    <property type="match status" value="1"/>
</dbReference>
<feature type="compositionally biased region" description="Basic and acidic residues" evidence="3">
    <location>
        <begin position="381"/>
        <end position="413"/>
    </location>
</feature>
<dbReference type="GO" id="GO:0008170">
    <property type="term" value="F:N-methyltransferase activity"/>
    <property type="evidence" value="ECO:0007669"/>
    <property type="project" value="InterPro"/>
</dbReference>
<dbReference type="InterPro" id="IPR015840">
    <property type="entry name" value="DNA_MeTrfase_ParB"/>
</dbReference>
<dbReference type="InterPro" id="IPR036086">
    <property type="entry name" value="ParB/Sulfiredoxin_sf"/>
</dbReference>
<gene>
    <name evidence="5" type="ORF">LCGC14_1973820</name>
</gene>
<dbReference type="SMART" id="SM00470">
    <property type="entry name" value="ParB"/>
    <property type="match status" value="1"/>
</dbReference>
<accession>A0A0F9FZ49</accession>
<organism evidence="5">
    <name type="scientific">marine sediment metagenome</name>
    <dbReference type="NCBI Taxonomy" id="412755"/>
    <lineage>
        <taxon>unclassified sequences</taxon>
        <taxon>metagenomes</taxon>
        <taxon>ecological metagenomes</taxon>
    </lineage>
</organism>
<dbReference type="InterPro" id="IPR029063">
    <property type="entry name" value="SAM-dependent_MTases_sf"/>
</dbReference>
<dbReference type="AlphaFoldDB" id="A0A0F9FZ49"/>
<sequence>PSAQNARTHTESQIAQIGASITEWGWTIPVLVDEVDTILAGHGRVLAAQLLGLDNIPVMVAKGWSEEQKRAYVIADNKLAENAGWDMEALGVELTDLSGIGFDLGLIGFSQGELNALVAPAGGHTGEDDAPDAQDVAITCLGDVWRCGGHRVLCGDATDKGDVERALDGAVPHLMVTDPPYGVEYDAGWRNRVGVLGQAARAEGTVTNDDNADWRDAWVLFPGDVVYVWHAGNRAHIVAESLINSGFEIRHQVIWAKNNIVIGRGHYHPKHEPCWYAVRINGTGNWQGDRKQTTVWNIDKSMKSETGLSAQKPVECMRRPIVNNSKRGDHVYDPFLGSGTTMIAAESVGRVCYGLEIEPTYVDVTVRRWQEFTGEDATLDGDGRTFTEIAKERDGAPRPKAEADTSKARDRQSGKAKHQARRRAAKSRAADAAAASQ</sequence>
<dbReference type="GO" id="GO:0003677">
    <property type="term" value="F:DNA binding"/>
    <property type="evidence" value="ECO:0007669"/>
    <property type="project" value="InterPro"/>
</dbReference>
<reference evidence="5" key="1">
    <citation type="journal article" date="2015" name="Nature">
        <title>Complex archaea that bridge the gap between prokaryotes and eukaryotes.</title>
        <authorList>
            <person name="Spang A."/>
            <person name="Saw J.H."/>
            <person name="Jorgensen S.L."/>
            <person name="Zaremba-Niedzwiedzka K."/>
            <person name="Martijn J."/>
            <person name="Lind A.E."/>
            <person name="van Eijk R."/>
            <person name="Schleper C."/>
            <person name="Guy L."/>
            <person name="Ettema T.J."/>
        </authorList>
    </citation>
    <scope>NUCLEOTIDE SEQUENCE</scope>
</reference>
<dbReference type="PRINTS" id="PR00508">
    <property type="entry name" value="S21N4MTFRASE"/>
</dbReference>
<dbReference type="GO" id="GO:0032259">
    <property type="term" value="P:methylation"/>
    <property type="evidence" value="ECO:0007669"/>
    <property type="project" value="UniProtKB-KW"/>
</dbReference>
<evidence type="ECO:0000256" key="2">
    <source>
        <dbReference type="ARBA" id="ARBA00022679"/>
    </source>
</evidence>
<evidence type="ECO:0000256" key="1">
    <source>
        <dbReference type="ARBA" id="ARBA00022603"/>
    </source>
</evidence>
<dbReference type="Pfam" id="PF02195">
    <property type="entry name" value="ParB_N"/>
    <property type="match status" value="1"/>
</dbReference>
<dbReference type="Pfam" id="PF01555">
    <property type="entry name" value="N6_N4_Mtase"/>
    <property type="match status" value="1"/>
</dbReference>
<proteinExistence type="predicted"/>
<keyword evidence="2" id="KW-0808">Transferase</keyword>
<feature type="non-terminal residue" evidence="5">
    <location>
        <position position="1"/>
    </location>
</feature>
<feature type="compositionally biased region" description="Basic residues" evidence="3">
    <location>
        <begin position="414"/>
        <end position="426"/>
    </location>
</feature>
<evidence type="ECO:0000256" key="3">
    <source>
        <dbReference type="SAM" id="MobiDB-lite"/>
    </source>
</evidence>
<dbReference type="SUPFAM" id="SSF110849">
    <property type="entry name" value="ParB/Sulfiredoxin"/>
    <property type="match status" value="1"/>
</dbReference>
<dbReference type="EMBL" id="LAZR01021958">
    <property type="protein sequence ID" value="KKL83531.1"/>
    <property type="molecule type" value="Genomic_DNA"/>
</dbReference>
<dbReference type="InterPro" id="IPR002941">
    <property type="entry name" value="DNA_methylase_N4/N6"/>
</dbReference>
<name>A0A0F9FZ49_9ZZZZ</name>
<dbReference type="PIRSF" id="PIRSF036758">
    <property type="entry name" value="Aden_M_ParB"/>
    <property type="match status" value="1"/>
</dbReference>
<evidence type="ECO:0000313" key="5">
    <source>
        <dbReference type="EMBL" id="KKL83531.1"/>
    </source>
</evidence>
<dbReference type="Gene3D" id="3.40.50.150">
    <property type="entry name" value="Vaccinia Virus protein VP39"/>
    <property type="match status" value="1"/>
</dbReference>
<dbReference type="InterPro" id="IPR003115">
    <property type="entry name" value="ParB_N"/>
</dbReference>
<feature type="domain" description="ParB-like N-terminal" evidence="4">
    <location>
        <begin position="1"/>
        <end position="77"/>
    </location>
</feature>
<comment type="caution">
    <text evidence="5">The sequence shown here is derived from an EMBL/GenBank/DDBJ whole genome shotgun (WGS) entry which is preliminary data.</text>
</comment>
<evidence type="ECO:0000259" key="4">
    <source>
        <dbReference type="SMART" id="SM00470"/>
    </source>
</evidence>
<keyword evidence="1" id="KW-0489">Methyltransferase</keyword>
<dbReference type="InterPro" id="IPR001091">
    <property type="entry name" value="RM_Methyltransferase"/>
</dbReference>
<feature type="region of interest" description="Disordered" evidence="3">
    <location>
        <begin position="380"/>
        <end position="437"/>
    </location>
</feature>
<dbReference type="SUPFAM" id="SSF53335">
    <property type="entry name" value="S-adenosyl-L-methionine-dependent methyltransferases"/>
    <property type="match status" value="1"/>
</dbReference>
<dbReference type="CDD" id="cd16403">
    <property type="entry name" value="ParB_N_like_MT"/>
    <property type="match status" value="1"/>
</dbReference>
<protein>
    <recommendedName>
        <fullName evidence="4">ParB-like N-terminal domain-containing protein</fullName>
    </recommendedName>
</protein>